<proteinExistence type="predicted"/>
<dbReference type="PANTHER" id="PTHR24198">
    <property type="entry name" value="ANKYRIN REPEAT AND PROTEIN KINASE DOMAIN-CONTAINING PROTEIN"/>
    <property type="match status" value="1"/>
</dbReference>
<protein>
    <submittedName>
        <fullName evidence="4">Uncharacterized protein</fullName>
    </submittedName>
</protein>
<evidence type="ECO:0000256" key="1">
    <source>
        <dbReference type="ARBA" id="ARBA00022737"/>
    </source>
</evidence>
<evidence type="ECO:0000313" key="5">
    <source>
        <dbReference type="Proteomes" id="UP000479190"/>
    </source>
</evidence>
<name>A0A6H5IDH7_9HYME</name>
<dbReference type="PROSITE" id="PS50088">
    <property type="entry name" value="ANK_REPEAT"/>
    <property type="match status" value="2"/>
</dbReference>
<dbReference type="PROSITE" id="PS50297">
    <property type="entry name" value="ANK_REP_REGION"/>
    <property type="match status" value="1"/>
</dbReference>
<dbReference type="EMBL" id="CADCXV010000747">
    <property type="protein sequence ID" value="CAB0034586.1"/>
    <property type="molecule type" value="Genomic_DNA"/>
</dbReference>
<reference evidence="4 5" key="1">
    <citation type="submission" date="2020-02" db="EMBL/GenBank/DDBJ databases">
        <authorList>
            <person name="Ferguson B K."/>
        </authorList>
    </citation>
    <scope>NUCLEOTIDE SEQUENCE [LARGE SCALE GENOMIC DNA]</scope>
</reference>
<dbReference type="PANTHER" id="PTHR24198:SF165">
    <property type="entry name" value="ANKYRIN REPEAT-CONTAINING PROTEIN-RELATED"/>
    <property type="match status" value="1"/>
</dbReference>
<feature type="repeat" description="ANK" evidence="3">
    <location>
        <begin position="45"/>
        <end position="80"/>
    </location>
</feature>
<gene>
    <name evidence="4" type="ORF">TBRA_LOCUS6484</name>
</gene>
<evidence type="ECO:0000313" key="4">
    <source>
        <dbReference type="EMBL" id="CAB0034586.1"/>
    </source>
</evidence>
<dbReference type="Gene3D" id="1.25.40.20">
    <property type="entry name" value="Ankyrin repeat-containing domain"/>
    <property type="match status" value="1"/>
</dbReference>
<dbReference type="InterPro" id="IPR036770">
    <property type="entry name" value="Ankyrin_rpt-contain_sf"/>
</dbReference>
<accession>A0A6H5IDH7</accession>
<dbReference type="AlphaFoldDB" id="A0A6H5IDH7"/>
<organism evidence="4 5">
    <name type="scientific">Trichogramma brassicae</name>
    <dbReference type="NCBI Taxonomy" id="86971"/>
    <lineage>
        <taxon>Eukaryota</taxon>
        <taxon>Metazoa</taxon>
        <taxon>Ecdysozoa</taxon>
        <taxon>Arthropoda</taxon>
        <taxon>Hexapoda</taxon>
        <taxon>Insecta</taxon>
        <taxon>Pterygota</taxon>
        <taxon>Neoptera</taxon>
        <taxon>Endopterygota</taxon>
        <taxon>Hymenoptera</taxon>
        <taxon>Apocrita</taxon>
        <taxon>Proctotrupomorpha</taxon>
        <taxon>Chalcidoidea</taxon>
        <taxon>Trichogrammatidae</taxon>
        <taxon>Trichogramma</taxon>
    </lineage>
</organism>
<keyword evidence="5" id="KW-1185">Reference proteome</keyword>
<keyword evidence="1" id="KW-0677">Repeat</keyword>
<sequence length="226" mass="25517">MEEFLKYEQDPNSGFPLPSALKWNCIKGAERLLQEGANPNIANMAGVPPLHYVLSDSSKDCLRPMLVLLQNGANPNLSDTEGLTPLHFIVKKNDDMLAMVFFDINEELNQLVQVDAQDKFGNTPLHLALRYDCMKLAELLLKRGVNPNLSSKEGLTSLHVICNKTDDSDLMIFLKTFFEINNERHELVEVNARDKFGQTPLQIAANNLLPDVVDVLFDQVHIKFFH</sequence>
<dbReference type="SUPFAM" id="SSF48403">
    <property type="entry name" value="Ankyrin repeat"/>
    <property type="match status" value="1"/>
</dbReference>
<dbReference type="Pfam" id="PF12796">
    <property type="entry name" value="Ank_2"/>
    <property type="match status" value="1"/>
</dbReference>
<dbReference type="OrthoDB" id="8197096at2759"/>
<dbReference type="Proteomes" id="UP000479190">
    <property type="component" value="Unassembled WGS sequence"/>
</dbReference>
<evidence type="ECO:0000256" key="3">
    <source>
        <dbReference type="PROSITE-ProRule" id="PRU00023"/>
    </source>
</evidence>
<dbReference type="SMART" id="SM00248">
    <property type="entry name" value="ANK"/>
    <property type="match status" value="5"/>
</dbReference>
<keyword evidence="2 3" id="KW-0040">ANK repeat</keyword>
<evidence type="ECO:0000256" key="2">
    <source>
        <dbReference type="ARBA" id="ARBA00023043"/>
    </source>
</evidence>
<dbReference type="InterPro" id="IPR002110">
    <property type="entry name" value="Ankyrin_rpt"/>
</dbReference>
<feature type="repeat" description="ANK" evidence="3">
    <location>
        <begin position="120"/>
        <end position="152"/>
    </location>
</feature>